<dbReference type="EMBL" id="SLWL01000001">
    <property type="protein sequence ID" value="TCO15880.1"/>
    <property type="molecule type" value="Genomic_DNA"/>
</dbReference>
<reference evidence="2 3" key="1">
    <citation type="submission" date="2019-03" db="EMBL/GenBank/DDBJ databases">
        <title>Genomic Encyclopedia of Type Strains, Phase IV (KMG-IV): sequencing the most valuable type-strain genomes for metagenomic binning, comparative biology and taxonomic classification.</title>
        <authorList>
            <person name="Goeker M."/>
        </authorList>
    </citation>
    <scope>NUCLEOTIDE SEQUENCE [LARGE SCALE GENOMIC DNA]</scope>
    <source>
        <strain evidence="2 3">DSM 22958</strain>
    </source>
</reference>
<evidence type="ECO:0000313" key="2">
    <source>
        <dbReference type="EMBL" id="TCO15880.1"/>
    </source>
</evidence>
<feature type="transmembrane region" description="Helical" evidence="1">
    <location>
        <begin position="101"/>
        <end position="122"/>
    </location>
</feature>
<dbReference type="AlphaFoldDB" id="A0A4R2GXE1"/>
<dbReference type="RefSeq" id="WP_132001380.1">
    <property type="nucleotide sequence ID" value="NZ_JBHUNN010000002.1"/>
</dbReference>
<organism evidence="2 3">
    <name type="scientific">Camelimonas lactis</name>
    <dbReference type="NCBI Taxonomy" id="659006"/>
    <lineage>
        <taxon>Bacteria</taxon>
        <taxon>Pseudomonadati</taxon>
        <taxon>Pseudomonadota</taxon>
        <taxon>Alphaproteobacteria</taxon>
        <taxon>Hyphomicrobiales</taxon>
        <taxon>Chelatococcaceae</taxon>
        <taxon>Camelimonas</taxon>
    </lineage>
</organism>
<comment type="caution">
    <text evidence="2">The sequence shown here is derived from an EMBL/GenBank/DDBJ whole genome shotgun (WGS) entry which is preliminary data.</text>
</comment>
<proteinExistence type="predicted"/>
<protein>
    <recommendedName>
        <fullName evidence="4">Tail protein</fullName>
    </recommendedName>
</protein>
<evidence type="ECO:0008006" key="4">
    <source>
        <dbReference type="Google" id="ProtNLM"/>
    </source>
</evidence>
<evidence type="ECO:0000313" key="3">
    <source>
        <dbReference type="Proteomes" id="UP000294881"/>
    </source>
</evidence>
<gene>
    <name evidence="2" type="ORF">EV666_101129</name>
</gene>
<dbReference type="OrthoDB" id="7349961at2"/>
<dbReference type="Proteomes" id="UP000294881">
    <property type="component" value="Unassembled WGS sequence"/>
</dbReference>
<keyword evidence="1" id="KW-0472">Membrane</keyword>
<keyword evidence="1" id="KW-1133">Transmembrane helix</keyword>
<name>A0A4R2GXE1_9HYPH</name>
<dbReference type="NCBIfam" id="NF040662">
    <property type="entry name" value="attach_TipJ_rel"/>
    <property type="match status" value="1"/>
</dbReference>
<keyword evidence="1" id="KW-0812">Transmembrane</keyword>
<accession>A0A4R2GXE1</accession>
<keyword evidence="3" id="KW-1185">Reference proteome</keyword>
<sequence length="1279" mass="137150">MTLVLRQNVRGLSLAPPVTLDRRRRRLSTIVARHGDRSRPLIVSVHRRGGEGGCLPTDDTVRLRATWRDTLVGPDDVVAITTLPLGGGAGGRQQGKQIGMAVGMLALAIAMPYAIGALGVAGSTIGSLSFTGKLIAAGLTAGIAVGASYLLNRAAKTKDKDGDDKIYGVSGGGNLPRPGERIPRLYGRAWIEPDLSQPPYIVNVGEDQDLYQRMTLTLGYCSVETIKVGDAVMWTRAGGVQPAFAGAQVEFIEPGQTSDLVPAAVISSQSVTSQELPRPDAVLPWTGPFPLTPVGRNSGRVQLDYSLPQGVFSTFTNKTGSNTGPMQWGVEFQIAECDEDDNPVSGWSVLYTDGGYQESTKPLRFTRFVSVDASRRYLIRARNTAADSVPGNPRVTDVVNAILWDGMRAWLPETIVRPHVTELAIRVRSGKALGVTAFNAIKVEAIARLPVWTGGEWFMQETRKAIDAFSDIMRGTVNGWTYGAGCADSDLDLGRILFYRNTLTTLDTFDGVIRGPVSVYEAAETVLGVIRAQPARLGNAWSLTRDEPRLARKHAITRRQIVRGTSASEFDLSLTDGAADVVVEYSPNADPARRAEVRKFFGTPTITPRRYQMAGVSSYEHAQMLATWLAASAYYRRERRSFTTELEGRLMRRGDPALVDAWFMGDGARAAGVMDRAGYVLTLDTDVEVVADSYMYVRDRVSREFGPVRVTQGPAPNIIVANADDVASVGAFYEPPVAWGDLWQADGDEMTSVLIGPLVEIAEPYLIRSVEPQSRFRVNVEAIADNPQVWTALGEVPPPQPPVPGVEDILGPTVPVVPWVRAYAFQTSTALNMEWSVGEARSAARYVVEVSYDDWATADLVSDGPAVSGSFPIRHVEDQDVYIRAYAISATGVVGPRVFSSFRTFKPIISSEIASILIEMANLQEQLRKDIKSISDTGEDTIRRALMDLNDRVEQLAADAMAANVAEDELRVSLAARVGKTIAAINQEMITRADDDEALAQQITTFLAQLGDVQAAITTEATARATEDSALADLIATLDAKVDDNEASATSQITAIAGEQGAQATQISNLQTTVGGHAATLTTYGTSIDGISVQYGVVAEIDGQTGGYVLTGMKRLDGTVSFNLGIRGNLVVDGSIYGSKLAANNIITASAQIGNLTVDNIHIRNGAITQVVSSSGDTSASVGISLRGTGAVIIQAYYRGTPGTPRAITPGALVVRRNGVQIDSLQNNYFAAGSSGNLGYYTLQTTLIVRDAPGAGYVTYQAEDSYGGGVNIVVMEASK</sequence>
<evidence type="ECO:0000256" key="1">
    <source>
        <dbReference type="SAM" id="Phobius"/>
    </source>
</evidence>